<proteinExistence type="predicted"/>
<organism evidence="2 3">
    <name type="scientific">Megasphaera paucivorans</name>
    <dbReference type="NCBI Taxonomy" id="349095"/>
    <lineage>
        <taxon>Bacteria</taxon>
        <taxon>Bacillati</taxon>
        <taxon>Bacillota</taxon>
        <taxon>Negativicutes</taxon>
        <taxon>Veillonellales</taxon>
        <taxon>Veillonellaceae</taxon>
        <taxon>Megasphaera</taxon>
    </lineage>
</organism>
<dbReference type="Pfam" id="PF04015">
    <property type="entry name" value="DUF362"/>
    <property type="match status" value="1"/>
</dbReference>
<evidence type="ECO:0000313" key="2">
    <source>
        <dbReference type="EMBL" id="SDN30057.1"/>
    </source>
</evidence>
<evidence type="ECO:0000259" key="1">
    <source>
        <dbReference type="Pfam" id="PF04015"/>
    </source>
</evidence>
<evidence type="ECO:0000313" key="3">
    <source>
        <dbReference type="Proteomes" id="UP000199309"/>
    </source>
</evidence>
<dbReference type="AlphaFoldDB" id="A0A1H0A9F9"/>
<keyword evidence="3" id="KW-1185">Reference proteome</keyword>
<gene>
    <name evidence="2" type="ORF">SAMN05660299_02485</name>
</gene>
<reference evidence="2 3" key="1">
    <citation type="submission" date="2016-10" db="EMBL/GenBank/DDBJ databases">
        <authorList>
            <person name="de Groot N.N."/>
        </authorList>
    </citation>
    <scope>NUCLEOTIDE SEQUENCE [LARGE SCALE GENOMIC DNA]</scope>
    <source>
        <strain evidence="2 3">DSM 16981</strain>
    </source>
</reference>
<protein>
    <submittedName>
        <fullName evidence="2">Uncharacterized conserved protein, DUF362 family</fullName>
    </submittedName>
</protein>
<sequence length="366" mass="40110">MKKNDIIITYGTHISKMVRMVLDKAELALSIPKNARIGIKPNLVVAKTHDSGATTSPLMVEALIQYLQEHGFYDIIILEGSWIGDDTKRAFSISGIEKVAEKYKVPLLDTKDDTYCKIQAGPIEMEISKTALDLDFIITMPVLKGHCQTKITGALKNFKGCLSDKEKRHFHTLGLHRPIAYLNTVLHPGFILMDGLCGDLDFEEGGNPVPMNRIVAGLDPVLIDSYVASAMGYEPDEIDYIKMAAELGVGSMDLEHANLMVLEKDTCPVKTIRSRKVQALAKAVTEKNACSACYANLIQALARLEERGLLSYYKKHPVCIGQTFRDQSGNSLGIGSCTCRFIHSVPGCPPATADILKGLLTGLNTK</sequence>
<accession>A0A1H0A9F9</accession>
<dbReference type="InterPro" id="IPR007160">
    <property type="entry name" value="DUF362"/>
</dbReference>
<name>A0A1H0A9F9_9FIRM</name>
<dbReference type="STRING" id="349095.SAMN05660299_02485"/>
<dbReference type="EMBL" id="FNHQ01000036">
    <property type="protein sequence ID" value="SDN30057.1"/>
    <property type="molecule type" value="Genomic_DNA"/>
</dbReference>
<dbReference type="RefSeq" id="WP_091652464.1">
    <property type="nucleotide sequence ID" value="NZ_FNHQ01000036.1"/>
</dbReference>
<feature type="domain" description="DUF362" evidence="1">
    <location>
        <begin position="37"/>
        <end position="228"/>
    </location>
</feature>
<dbReference type="Proteomes" id="UP000199309">
    <property type="component" value="Unassembled WGS sequence"/>
</dbReference>
<dbReference type="OrthoDB" id="9807879at2"/>